<feature type="transmembrane region" description="Helical" evidence="2">
    <location>
        <begin position="106"/>
        <end position="126"/>
    </location>
</feature>
<reference evidence="4 6" key="2">
    <citation type="submission" date="2017-09" db="EMBL/GenBank/DDBJ databases">
        <authorList>
            <person name="Lee N."/>
            <person name="Cho B.-K."/>
        </authorList>
    </citation>
    <scope>NUCLEOTIDE SEQUENCE [LARGE SCALE GENOMIC DNA]</scope>
    <source>
        <strain evidence="4 6">ATCC 23948</strain>
    </source>
</reference>
<dbReference type="EMBL" id="CP023691">
    <property type="protein sequence ID" value="QEV53677.1"/>
    <property type="molecule type" value="Genomic_DNA"/>
</dbReference>
<keyword evidence="2" id="KW-0472">Membrane</keyword>
<dbReference type="KEGG" id="spla:CP981_20265"/>
<evidence type="ECO:0000313" key="5">
    <source>
        <dbReference type="Proteomes" id="UP000194225"/>
    </source>
</evidence>
<dbReference type="EMBL" id="MIGA01000015">
    <property type="protein sequence ID" value="OSY45771.1"/>
    <property type="molecule type" value="Genomic_DNA"/>
</dbReference>
<keyword evidence="5" id="KW-1185">Reference proteome</keyword>
<accession>A0AAE6NJ42</accession>
<evidence type="ECO:0000256" key="1">
    <source>
        <dbReference type="SAM" id="MobiDB-lite"/>
    </source>
</evidence>
<feature type="transmembrane region" description="Helical" evidence="2">
    <location>
        <begin position="34"/>
        <end position="56"/>
    </location>
</feature>
<keyword evidence="2" id="KW-0812">Transmembrane</keyword>
<sequence>MSYEVSAVDAGASKPLDGRSTGVEGSSTPVDIGYAIAVLAGALTVLLTAAAFWLSYEHLQEVAARHGMADATARSWAWPATVDLFIVIGELLILRASLAHRVDGWAILLAAAGSGGSIALNVAGVGDHAQGLDYVVAAVPPVAALLAFGALMRQVHAYLAARITTPVDADADTVDRPSTPVEEAPDQTAEPLTESAPAADIRLPDPLLEVADIEAPSMPVDAPAEPVEETSTPVDLCTPVIYPNRVDQLIRALYGTDFTQPNTARMTEAMAAVGLGASESTARTARARVRTREPQLAAFPTAIAS</sequence>
<evidence type="ECO:0000313" key="3">
    <source>
        <dbReference type="EMBL" id="OSY45771.1"/>
    </source>
</evidence>
<dbReference type="GeneID" id="90925619"/>
<dbReference type="Proteomes" id="UP000325458">
    <property type="component" value="Chromosome"/>
</dbReference>
<dbReference type="Proteomes" id="UP000194225">
    <property type="component" value="Unassembled WGS sequence"/>
</dbReference>
<keyword evidence="2" id="KW-1133">Transmembrane helix</keyword>
<dbReference type="Pfam" id="PF10935">
    <property type="entry name" value="DUF2637"/>
    <property type="match status" value="1"/>
</dbReference>
<organism evidence="4 6">
    <name type="scientific">Streptomyces platensis</name>
    <dbReference type="NCBI Taxonomy" id="58346"/>
    <lineage>
        <taxon>Bacteria</taxon>
        <taxon>Bacillati</taxon>
        <taxon>Actinomycetota</taxon>
        <taxon>Actinomycetes</taxon>
        <taxon>Kitasatosporales</taxon>
        <taxon>Streptomycetaceae</taxon>
        <taxon>Streptomyces</taxon>
    </lineage>
</organism>
<evidence type="ECO:0000313" key="6">
    <source>
        <dbReference type="Proteomes" id="UP000325458"/>
    </source>
</evidence>
<gene>
    <name evidence="3" type="ORF">BG653_02796</name>
    <name evidence="4" type="ORF">CP981_20265</name>
</gene>
<feature type="region of interest" description="Disordered" evidence="1">
    <location>
        <begin position="170"/>
        <end position="194"/>
    </location>
</feature>
<proteinExistence type="predicted"/>
<protein>
    <submittedName>
        <fullName evidence="4">DUF2637 domain-containing protein</fullName>
    </submittedName>
</protein>
<feature type="transmembrane region" description="Helical" evidence="2">
    <location>
        <begin position="76"/>
        <end position="94"/>
    </location>
</feature>
<dbReference type="AlphaFoldDB" id="A0AAE6NJ42"/>
<evidence type="ECO:0000256" key="2">
    <source>
        <dbReference type="SAM" id="Phobius"/>
    </source>
</evidence>
<dbReference type="RefSeq" id="WP_085924633.1">
    <property type="nucleotide sequence ID" value="NZ_BAABSS010000053.1"/>
</dbReference>
<evidence type="ECO:0000313" key="4">
    <source>
        <dbReference type="EMBL" id="QEV53677.1"/>
    </source>
</evidence>
<reference evidence="3 5" key="1">
    <citation type="submission" date="2016-09" db="EMBL/GenBank/DDBJ databases">
        <title>Streptomyces platensis DSM40041, a candidate organism with high potential of specific P450 cytochromes.</title>
        <authorList>
            <person name="Grumaz C."/>
            <person name="Vainshtein Y."/>
            <person name="Kirstahler P."/>
            <person name="Sohn K."/>
        </authorList>
    </citation>
    <scope>NUCLEOTIDE SEQUENCE [LARGE SCALE GENOMIC DNA]</scope>
    <source>
        <strain evidence="3 5">DSM 40041</strain>
    </source>
</reference>
<feature type="transmembrane region" description="Helical" evidence="2">
    <location>
        <begin position="132"/>
        <end position="152"/>
    </location>
</feature>
<dbReference type="InterPro" id="IPR021235">
    <property type="entry name" value="DUF2637"/>
</dbReference>
<name>A0AAE6NJ42_STRPT</name>